<evidence type="ECO:0000313" key="2">
    <source>
        <dbReference type="EMBL" id="OQO05789.1"/>
    </source>
</evidence>
<proteinExistence type="predicted"/>
<accession>A0A1V8T390</accession>
<dbReference type="InParanoid" id="A0A1V8T390"/>
<sequence>MTEHPQTFDHFVALADRYFETAAWEEASRALDAADAATRIISKEQLIALDTRRGHIERRKGNYQQAVRLLVQALAANTEGQNLTHVDITCELGNIYMKIDFIKARDLLLEALQGAEQLSKQADLHDDLDLSISAKVQACRAVGKLGMTKYHIATTAPVRRHPLLEEAIDDLERRVQLAESLQHQLERYGDRGNHAFRANVMRILGLGRLALCYTALHQHEQALQYVRAAAESASRSTDPLVQGLIRFYHGMRSLRSRFDRHDEVGYTALDYAVLADDPKCTAIVTRSLRDEMDSRFPDEEAEADRQVAIKLAEAHRRKQYRDIFQLAFRPILAKTSSSFDSDARLYDLRVQYTIELKTDLRKRELFDKFRSIPYSAFKSLGRLPKPSNVDDMAGLREHLRAEVHRTEEQLPAWPYIVFFSYEWRRRRVGRLNEPDDNDHTQYNRMVDAVELLLENQDKTTRTRKLTRDRVFIWLDVASIDQNNQVPGAQGSGVSALPLVVTLCNTVISLVDDSYFSRAWCAVEALLMQSLVSYGHHAHLEHHAPQLGTDKQQARGTLIPSRRLKQLQDVATNDTKYAVTKLEDRASIRFLARQAQLLEKL</sequence>
<dbReference type="InterPro" id="IPR011990">
    <property type="entry name" value="TPR-like_helical_dom_sf"/>
</dbReference>
<evidence type="ECO:0000313" key="3">
    <source>
        <dbReference type="Proteomes" id="UP000192596"/>
    </source>
</evidence>
<dbReference type="OrthoDB" id="423576at2759"/>
<reference evidence="3" key="1">
    <citation type="submission" date="2017-03" db="EMBL/GenBank/DDBJ databases">
        <title>Genomes of endolithic fungi from Antarctica.</title>
        <authorList>
            <person name="Coleine C."/>
            <person name="Masonjones S."/>
            <person name="Stajich J.E."/>
        </authorList>
    </citation>
    <scope>NUCLEOTIDE SEQUENCE [LARGE SCALE GENOMIC DNA]</scope>
    <source>
        <strain evidence="3">CCFEE 5527</strain>
    </source>
</reference>
<organism evidence="2 3">
    <name type="scientific">Cryoendolithus antarcticus</name>
    <dbReference type="NCBI Taxonomy" id="1507870"/>
    <lineage>
        <taxon>Eukaryota</taxon>
        <taxon>Fungi</taxon>
        <taxon>Dikarya</taxon>
        <taxon>Ascomycota</taxon>
        <taxon>Pezizomycotina</taxon>
        <taxon>Dothideomycetes</taxon>
        <taxon>Dothideomycetidae</taxon>
        <taxon>Cladosporiales</taxon>
        <taxon>Cladosporiaceae</taxon>
        <taxon>Cryoendolithus</taxon>
    </lineage>
</organism>
<comment type="caution">
    <text evidence="2">The sequence shown here is derived from an EMBL/GenBank/DDBJ whole genome shotgun (WGS) entry which is preliminary data.</text>
</comment>
<feature type="coiled-coil region" evidence="1">
    <location>
        <begin position="161"/>
        <end position="188"/>
    </location>
</feature>
<dbReference type="Gene3D" id="1.25.40.10">
    <property type="entry name" value="Tetratricopeptide repeat domain"/>
    <property type="match status" value="1"/>
</dbReference>
<protein>
    <submittedName>
        <fullName evidence="2">Uncharacterized protein</fullName>
    </submittedName>
</protein>
<gene>
    <name evidence="2" type="ORF">B0A48_09884</name>
</gene>
<name>A0A1V8T390_9PEZI</name>
<evidence type="ECO:0000256" key="1">
    <source>
        <dbReference type="SAM" id="Coils"/>
    </source>
</evidence>
<dbReference type="AlphaFoldDB" id="A0A1V8T390"/>
<keyword evidence="1" id="KW-0175">Coiled coil</keyword>
<dbReference type="EMBL" id="NAJO01000018">
    <property type="protein sequence ID" value="OQO05789.1"/>
    <property type="molecule type" value="Genomic_DNA"/>
</dbReference>
<keyword evidence="3" id="KW-1185">Reference proteome</keyword>
<dbReference type="SUPFAM" id="SSF48452">
    <property type="entry name" value="TPR-like"/>
    <property type="match status" value="1"/>
</dbReference>
<dbReference type="Proteomes" id="UP000192596">
    <property type="component" value="Unassembled WGS sequence"/>
</dbReference>